<organism evidence="1 2">
    <name type="scientific">Dovyalis caffra</name>
    <dbReference type="NCBI Taxonomy" id="77055"/>
    <lineage>
        <taxon>Eukaryota</taxon>
        <taxon>Viridiplantae</taxon>
        <taxon>Streptophyta</taxon>
        <taxon>Embryophyta</taxon>
        <taxon>Tracheophyta</taxon>
        <taxon>Spermatophyta</taxon>
        <taxon>Magnoliopsida</taxon>
        <taxon>eudicotyledons</taxon>
        <taxon>Gunneridae</taxon>
        <taxon>Pentapetalae</taxon>
        <taxon>rosids</taxon>
        <taxon>fabids</taxon>
        <taxon>Malpighiales</taxon>
        <taxon>Salicaceae</taxon>
        <taxon>Flacourtieae</taxon>
        <taxon>Dovyalis</taxon>
    </lineage>
</organism>
<keyword evidence="2" id="KW-1185">Reference proteome</keyword>
<dbReference type="AlphaFoldDB" id="A0AAV1QPV5"/>
<comment type="caution">
    <text evidence="1">The sequence shown here is derived from an EMBL/GenBank/DDBJ whole genome shotgun (WGS) entry which is preliminary data.</text>
</comment>
<evidence type="ECO:0000313" key="2">
    <source>
        <dbReference type="Proteomes" id="UP001314170"/>
    </source>
</evidence>
<sequence>MKYASSVIYEFLLLECPFESKLTSGLIVLEHGRAVHEITYDQLHNISKGETRIIFAHNFKIPRWECCSKDYEKLLFQSSILPKVNKLFEAIELALAFKRDAPRIMLKGFCGYHEER</sequence>
<reference evidence="1 2" key="1">
    <citation type="submission" date="2024-01" db="EMBL/GenBank/DDBJ databases">
        <authorList>
            <person name="Waweru B."/>
        </authorList>
    </citation>
    <scope>NUCLEOTIDE SEQUENCE [LARGE SCALE GENOMIC DNA]</scope>
</reference>
<gene>
    <name evidence="1" type="ORF">DCAF_LOCUS477</name>
</gene>
<name>A0AAV1QPV5_9ROSI</name>
<proteinExistence type="predicted"/>
<protein>
    <submittedName>
        <fullName evidence="1">Uncharacterized protein</fullName>
    </submittedName>
</protein>
<dbReference type="Pfam" id="PF01803">
    <property type="entry name" value="LIM_bind"/>
    <property type="match status" value="1"/>
</dbReference>
<dbReference type="Proteomes" id="UP001314170">
    <property type="component" value="Unassembled WGS sequence"/>
</dbReference>
<accession>A0AAV1QPV5</accession>
<evidence type="ECO:0000313" key="1">
    <source>
        <dbReference type="EMBL" id="CAK7322865.1"/>
    </source>
</evidence>
<dbReference type="EMBL" id="CAWUPB010000030">
    <property type="protein sequence ID" value="CAK7322865.1"/>
    <property type="molecule type" value="Genomic_DNA"/>
</dbReference>
<dbReference type="PANTHER" id="PTHR10378">
    <property type="entry name" value="LIM DOMAIN-BINDING PROTEIN"/>
    <property type="match status" value="1"/>
</dbReference>
<dbReference type="InterPro" id="IPR029005">
    <property type="entry name" value="LIM-bd/SEUSS"/>
</dbReference>